<dbReference type="EMBL" id="BOMH01000002">
    <property type="protein sequence ID" value="GID62352.1"/>
    <property type="molecule type" value="Genomic_DNA"/>
</dbReference>
<evidence type="ECO:0000313" key="3">
    <source>
        <dbReference type="EMBL" id="GID62352.1"/>
    </source>
</evidence>
<comment type="caution">
    <text evidence="3">The sequence shown here is derived from an EMBL/GenBank/DDBJ whole genome shotgun (WGS) entry which is preliminary data.</text>
</comment>
<keyword evidence="2" id="KW-0732">Signal</keyword>
<reference evidence="3" key="1">
    <citation type="submission" date="2021-01" db="EMBL/GenBank/DDBJ databases">
        <title>Whole genome shotgun sequence of Actinoplanes cyaneus NBRC 14990.</title>
        <authorList>
            <person name="Komaki H."/>
            <person name="Tamura T."/>
        </authorList>
    </citation>
    <scope>NUCLEOTIDE SEQUENCE</scope>
    <source>
        <strain evidence="3">NBRC 14990</strain>
    </source>
</reference>
<protein>
    <recommendedName>
        <fullName evidence="5">Lipoprotein</fullName>
    </recommendedName>
</protein>
<evidence type="ECO:0008006" key="5">
    <source>
        <dbReference type="Google" id="ProtNLM"/>
    </source>
</evidence>
<evidence type="ECO:0000256" key="1">
    <source>
        <dbReference type="SAM" id="MobiDB-lite"/>
    </source>
</evidence>
<feature type="signal peptide" evidence="2">
    <location>
        <begin position="1"/>
        <end position="17"/>
    </location>
</feature>
<keyword evidence="4" id="KW-1185">Reference proteome</keyword>
<feature type="compositionally biased region" description="Basic and acidic residues" evidence="1">
    <location>
        <begin position="134"/>
        <end position="147"/>
    </location>
</feature>
<organism evidence="3 4">
    <name type="scientific">Actinoplanes cyaneus</name>
    <dbReference type="NCBI Taxonomy" id="52696"/>
    <lineage>
        <taxon>Bacteria</taxon>
        <taxon>Bacillati</taxon>
        <taxon>Actinomycetota</taxon>
        <taxon>Actinomycetes</taxon>
        <taxon>Micromonosporales</taxon>
        <taxon>Micromonosporaceae</taxon>
        <taxon>Actinoplanes</taxon>
    </lineage>
</organism>
<name>A0A919IBC5_9ACTN</name>
<evidence type="ECO:0000256" key="2">
    <source>
        <dbReference type="SAM" id="SignalP"/>
    </source>
</evidence>
<sequence>MLTAALLVLTIAGCTKAGEPTVATADPGATASGAAGGEERSALAYSKCMRAQGQTWFPDPDPQGGLTVHNPDGVDQKKVEAAEQACRKYAPWEGPKTPIPAEDLAKLRQVAQCMRDHGLTNWPDPDANGGTSIDTKKLGVDPGDPKVRQAQQECQKLAPAPKDKPAA</sequence>
<evidence type="ECO:0000313" key="4">
    <source>
        <dbReference type="Proteomes" id="UP000619479"/>
    </source>
</evidence>
<accession>A0A919IBC5</accession>
<proteinExistence type="predicted"/>
<dbReference type="AlphaFoldDB" id="A0A919IBC5"/>
<feature type="region of interest" description="Disordered" evidence="1">
    <location>
        <begin position="116"/>
        <end position="167"/>
    </location>
</feature>
<dbReference type="Proteomes" id="UP000619479">
    <property type="component" value="Unassembled WGS sequence"/>
</dbReference>
<feature type="chain" id="PRO_5038425599" description="Lipoprotein" evidence="2">
    <location>
        <begin position="18"/>
        <end position="167"/>
    </location>
</feature>
<gene>
    <name evidence="3" type="ORF">Acy02nite_02330</name>
</gene>